<gene>
    <name evidence="5" type="ORF">D9758_009925</name>
</gene>
<comment type="caution">
    <text evidence="5">The sequence shown here is derived from an EMBL/GenBank/DDBJ whole genome shotgun (WGS) entry which is preliminary data.</text>
</comment>
<feature type="transmembrane region" description="Helical" evidence="3">
    <location>
        <begin position="991"/>
        <end position="1014"/>
    </location>
</feature>
<feature type="transmembrane region" description="Helical" evidence="3">
    <location>
        <begin position="942"/>
        <end position="971"/>
    </location>
</feature>
<accession>A0A8H5FR74</accession>
<keyword evidence="1" id="KW-0539">Nucleus</keyword>
<dbReference type="PANTHER" id="PTHR46910">
    <property type="entry name" value="TRANSCRIPTION FACTOR PDR1"/>
    <property type="match status" value="1"/>
</dbReference>
<dbReference type="GO" id="GO:0006351">
    <property type="term" value="P:DNA-templated transcription"/>
    <property type="evidence" value="ECO:0007669"/>
    <property type="project" value="InterPro"/>
</dbReference>
<dbReference type="Pfam" id="PF04082">
    <property type="entry name" value="Fungal_trans"/>
    <property type="match status" value="2"/>
</dbReference>
<keyword evidence="3" id="KW-0472">Membrane</keyword>
<feature type="compositionally biased region" description="Polar residues" evidence="2">
    <location>
        <begin position="59"/>
        <end position="93"/>
    </location>
</feature>
<feature type="region of interest" description="Disordered" evidence="2">
    <location>
        <begin position="46"/>
        <end position="107"/>
    </location>
</feature>
<keyword evidence="3" id="KW-1133">Transmembrane helix</keyword>
<name>A0A8H5FR74_9AGAR</name>
<keyword evidence="6" id="KW-1185">Reference proteome</keyword>
<feature type="transmembrane region" description="Helical" evidence="3">
    <location>
        <begin position="1026"/>
        <end position="1049"/>
    </location>
</feature>
<dbReference type="GO" id="GO:0003700">
    <property type="term" value="F:DNA-binding transcription factor activity"/>
    <property type="evidence" value="ECO:0007669"/>
    <property type="project" value="InterPro"/>
</dbReference>
<dbReference type="GO" id="GO:0003677">
    <property type="term" value="F:DNA binding"/>
    <property type="evidence" value="ECO:0007669"/>
    <property type="project" value="InterPro"/>
</dbReference>
<dbReference type="CDD" id="cd12148">
    <property type="entry name" value="fungal_TF_MHR"/>
    <property type="match status" value="1"/>
</dbReference>
<feature type="transmembrane region" description="Helical" evidence="3">
    <location>
        <begin position="1061"/>
        <end position="1082"/>
    </location>
</feature>
<feature type="region of interest" description="Disordered" evidence="2">
    <location>
        <begin position="648"/>
        <end position="678"/>
    </location>
</feature>
<proteinExistence type="predicted"/>
<evidence type="ECO:0000256" key="3">
    <source>
        <dbReference type="SAM" id="Phobius"/>
    </source>
</evidence>
<sequence length="1247" mass="137905">MRLERMEKILQHIAPNHDFLPKEKAGLSRPMSAENRLKRIENALTRMSPNSELDAESEFCSNTLTPGQNLSSSQSQTPPPVNSTFPPSSSTDSLDLESAEPSSMNFDSSSARMLTELVAGDPLSWSAVSVDDGFEGIMDDLKRLEIHPADRRFYGKSSNAQLIKDAVELRQEYTGQDTDISGVVRGRRRPQFWKDVTTPIQNTESAKPPLKWSFISKWENNITQTYHPNYVYPPPDLLYSLVDLYFTHFNLYLPLLHRPTFDRAVAQGLHLCAEQDENGAMFGGLLLLVCALGSRYSNDERVLIFESPSKTGGGKDRRSAGWKYFKQVHGMRKSMSAAPNLYDLQWCALAAQFLQGASAPQSGWALIGIGIRVLLSLDRMLSVGLGRPCAIQDDQYDVDLPLEVDDEYWENPDPEKTFHQPSGKPSKVTAFNLTLRLNRITGIMLRTIYAISKSRFGFVNWPLWEQHIVAELDSALNKWVDTVPGYLRWDPQRKDATFFNQSVMMYIQYYILRILLHQSYIRYQYLSKTSPSSTSTAFPSFTICSTAARSCVRVVEAHRKRNGDIGLLPAALLPQFMVGIILLLNVWRNSSSASSSGIAVPNGDKSKDADLADVYKCLDVLRAYDERMASSGRVHALLQHLMMLDSPSKAAGSTNDSQPPVSPFPSGDSNSSDSSLFESMSTTPQSFIEPFVDIFGLDFVNDLNFGQSSFWHQPLAEQLSGTLSPNNMPNYNLADAGSATVSGQSLSLFPGMGSNEPSSAPGGSALSSFPQNIIGDPAQNRNNLVQNFGDYSDYENFFGSTNAGSKIAWIFSIARLWVPLRLNFSAIFRVNQMKPLGDRVSGSVWGGLETSWLNISLPVSSPVLARISSHSSLRPLYVSGSHMSSDQQQSGPLADADIYALTEWIAETATGFVLYGIYVTFSLFAIYLLIARNSIRNRPRIILLGVTAFMLLSSTAYLILTLEFIVIQIPLNSFHPPDLPRTERLISNARIAANFMERINFLVNDGIVVWRAWILFPRNRRVKATLAFCMFGTTVCSIFDAVNGAIIVLNNGFGVVDGKKTFLVLTVPLLVTNIIATLLIGYKAWRHRLDIQRNLGSSTTSSSSGTRGAASATKVQKILFLMVESGLIYIAFWFATLFLTAFGDASLLSFQVFIGQCMPYLSALYPVLIIILVSLETTREESQLQGMSLSQSMRFAEAPTQNVEAATLGEAGSRQIVLPGSSSGNLVMDGSRGRKGFDADAEKAEVR</sequence>
<evidence type="ECO:0000256" key="1">
    <source>
        <dbReference type="ARBA" id="ARBA00023242"/>
    </source>
</evidence>
<feature type="compositionally biased region" description="Low complexity" evidence="2">
    <location>
        <begin position="664"/>
        <end position="678"/>
    </location>
</feature>
<evidence type="ECO:0000313" key="5">
    <source>
        <dbReference type="EMBL" id="KAF5346169.1"/>
    </source>
</evidence>
<protein>
    <recommendedName>
        <fullName evidence="4">Xylanolytic transcriptional activator regulatory domain-containing protein</fullName>
    </recommendedName>
</protein>
<reference evidence="5 6" key="1">
    <citation type="journal article" date="2020" name="ISME J.">
        <title>Uncovering the hidden diversity of litter-decomposition mechanisms in mushroom-forming fungi.</title>
        <authorList>
            <person name="Floudas D."/>
            <person name="Bentzer J."/>
            <person name="Ahren D."/>
            <person name="Johansson T."/>
            <person name="Persson P."/>
            <person name="Tunlid A."/>
        </authorList>
    </citation>
    <scope>NUCLEOTIDE SEQUENCE [LARGE SCALE GENOMIC DNA]</scope>
    <source>
        <strain evidence="5 6">CBS 291.85</strain>
    </source>
</reference>
<feature type="transmembrane region" description="Helical" evidence="3">
    <location>
        <begin position="912"/>
        <end position="930"/>
    </location>
</feature>
<dbReference type="InterPro" id="IPR007219">
    <property type="entry name" value="XnlR_reg_dom"/>
</dbReference>
<dbReference type="OrthoDB" id="2533609at2759"/>
<keyword evidence="3" id="KW-0812">Transmembrane</keyword>
<dbReference type="PANTHER" id="PTHR46910:SF38">
    <property type="entry name" value="ZN(2)-C6 FUNGAL-TYPE DOMAIN-CONTAINING PROTEIN"/>
    <property type="match status" value="1"/>
</dbReference>
<dbReference type="AlphaFoldDB" id="A0A8H5FR74"/>
<evidence type="ECO:0000259" key="4">
    <source>
        <dbReference type="SMART" id="SM00906"/>
    </source>
</evidence>
<dbReference type="GO" id="GO:0008270">
    <property type="term" value="F:zinc ion binding"/>
    <property type="evidence" value="ECO:0007669"/>
    <property type="project" value="InterPro"/>
</dbReference>
<organism evidence="5 6">
    <name type="scientific">Tetrapyrgos nigripes</name>
    <dbReference type="NCBI Taxonomy" id="182062"/>
    <lineage>
        <taxon>Eukaryota</taxon>
        <taxon>Fungi</taxon>
        <taxon>Dikarya</taxon>
        <taxon>Basidiomycota</taxon>
        <taxon>Agaricomycotina</taxon>
        <taxon>Agaricomycetes</taxon>
        <taxon>Agaricomycetidae</taxon>
        <taxon>Agaricales</taxon>
        <taxon>Marasmiineae</taxon>
        <taxon>Marasmiaceae</taxon>
        <taxon>Tetrapyrgos</taxon>
    </lineage>
</organism>
<feature type="domain" description="Xylanolytic transcriptional activator regulatory" evidence="4">
    <location>
        <begin position="363"/>
        <end position="407"/>
    </location>
</feature>
<dbReference type="Proteomes" id="UP000559256">
    <property type="component" value="Unassembled WGS sequence"/>
</dbReference>
<evidence type="ECO:0000256" key="2">
    <source>
        <dbReference type="SAM" id="MobiDB-lite"/>
    </source>
</evidence>
<dbReference type="EMBL" id="JAACJM010000105">
    <property type="protein sequence ID" value="KAF5346169.1"/>
    <property type="molecule type" value="Genomic_DNA"/>
</dbReference>
<dbReference type="InterPro" id="IPR050987">
    <property type="entry name" value="AtrR-like"/>
</dbReference>
<dbReference type="SMART" id="SM00906">
    <property type="entry name" value="Fungal_trans"/>
    <property type="match status" value="1"/>
</dbReference>
<feature type="transmembrane region" description="Helical" evidence="3">
    <location>
        <begin position="1153"/>
        <end position="1175"/>
    </location>
</feature>
<evidence type="ECO:0000313" key="6">
    <source>
        <dbReference type="Proteomes" id="UP000559256"/>
    </source>
</evidence>
<feature type="transmembrane region" description="Helical" evidence="3">
    <location>
        <begin position="1118"/>
        <end position="1141"/>
    </location>
</feature>